<organism evidence="12 13">
    <name type="scientific">Grifola frondosa</name>
    <name type="common">Maitake</name>
    <name type="synonym">Polyporus frondosus</name>
    <dbReference type="NCBI Taxonomy" id="5627"/>
    <lineage>
        <taxon>Eukaryota</taxon>
        <taxon>Fungi</taxon>
        <taxon>Dikarya</taxon>
        <taxon>Basidiomycota</taxon>
        <taxon>Agaricomycotina</taxon>
        <taxon>Agaricomycetes</taxon>
        <taxon>Polyporales</taxon>
        <taxon>Grifolaceae</taxon>
        <taxon>Grifola</taxon>
    </lineage>
</organism>
<evidence type="ECO:0000256" key="5">
    <source>
        <dbReference type="ARBA" id="ARBA00022729"/>
    </source>
</evidence>
<keyword evidence="4" id="KW-0964">Secreted</keyword>
<evidence type="ECO:0000256" key="3">
    <source>
        <dbReference type="ARBA" id="ARBA00022487"/>
    </source>
</evidence>
<dbReference type="Proteomes" id="UP000092993">
    <property type="component" value="Unassembled WGS sequence"/>
</dbReference>
<keyword evidence="13" id="KW-1185">Reference proteome</keyword>
<evidence type="ECO:0000256" key="6">
    <source>
        <dbReference type="ARBA" id="ARBA00022801"/>
    </source>
</evidence>
<dbReference type="OMA" id="HPEAYPW"/>
<keyword evidence="6" id="KW-0378">Hydrolase</keyword>
<keyword evidence="3" id="KW-0719">Serine esterase</keyword>
<comment type="subcellular location">
    <subcellularLocation>
        <location evidence="1">Secreted</location>
    </subcellularLocation>
</comment>
<dbReference type="EC" id="3.1.1.117" evidence="9"/>
<evidence type="ECO:0000259" key="11">
    <source>
        <dbReference type="Pfam" id="PF22244"/>
    </source>
</evidence>
<dbReference type="GO" id="GO:0005576">
    <property type="term" value="C:extracellular region"/>
    <property type="evidence" value="ECO:0007669"/>
    <property type="project" value="UniProtKB-SubCell"/>
</dbReference>
<dbReference type="STRING" id="5627.A0A1C7MX27"/>
<evidence type="ECO:0000313" key="13">
    <source>
        <dbReference type="Proteomes" id="UP000092993"/>
    </source>
</evidence>
<dbReference type="InterPro" id="IPR054579">
    <property type="entry name" value="GCE-like_dom"/>
</dbReference>
<evidence type="ECO:0000256" key="7">
    <source>
        <dbReference type="ARBA" id="ARBA00023185"/>
    </source>
</evidence>
<evidence type="ECO:0000256" key="1">
    <source>
        <dbReference type="ARBA" id="ARBA00004613"/>
    </source>
</evidence>
<reference evidence="12 13" key="1">
    <citation type="submission" date="2016-03" db="EMBL/GenBank/DDBJ databases">
        <title>Whole genome sequencing of Grifola frondosa 9006-11.</title>
        <authorList>
            <person name="Min B."/>
            <person name="Park H."/>
            <person name="Kim J.-G."/>
            <person name="Cho H."/>
            <person name="Oh Y.-L."/>
            <person name="Kong W.-S."/>
            <person name="Choi I.-G."/>
        </authorList>
    </citation>
    <scope>NUCLEOTIDE SEQUENCE [LARGE SCALE GENOMIC DNA]</scope>
    <source>
        <strain evidence="12 13">9006-11</strain>
    </source>
</reference>
<proteinExistence type="inferred from homology"/>
<feature type="signal peptide" evidence="10">
    <location>
        <begin position="1"/>
        <end position="19"/>
    </location>
</feature>
<comment type="catalytic activity">
    <reaction evidence="8">
        <text>a 4-O-methyl-alpha-D-glucuronosyl ester derivative + H2O = 4-O-methyl-alpha-D-glucuronate derivative + an alcohol + H(+)</text>
        <dbReference type="Rhea" id="RHEA:67452"/>
        <dbReference type="ChEBI" id="CHEBI:15377"/>
        <dbReference type="ChEBI" id="CHEBI:15378"/>
        <dbReference type="ChEBI" id="CHEBI:30879"/>
        <dbReference type="ChEBI" id="CHEBI:171667"/>
        <dbReference type="ChEBI" id="CHEBI:171668"/>
        <dbReference type="EC" id="3.1.1.117"/>
    </reaction>
    <physiologicalReaction direction="left-to-right" evidence="8">
        <dbReference type="Rhea" id="RHEA:67453"/>
    </physiologicalReaction>
</comment>
<comment type="caution">
    <text evidence="12">The sequence shown here is derived from an EMBL/GenBank/DDBJ whole genome shotgun (WGS) entry which is preliminary data.</text>
</comment>
<gene>
    <name evidence="12" type="primary">cip2_1</name>
    <name evidence="12" type="ORF">A0H81_00093</name>
</gene>
<dbReference type="AlphaFoldDB" id="A0A1C7MX27"/>
<dbReference type="InterPro" id="IPR029058">
    <property type="entry name" value="AB_hydrolase_fold"/>
</dbReference>
<evidence type="ECO:0000256" key="4">
    <source>
        <dbReference type="ARBA" id="ARBA00022525"/>
    </source>
</evidence>
<evidence type="ECO:0000313" key="12">
    <source>
        <dbReference type="EMBL" id="OBZ79634.1"/>
    </source>
</evidence>
<keyword evidence="5 10" id="KW-0732">Signal</keyword>
<feature type="domain" description="4-O-methyl-glucuronoyl methylesterase-like" evidence="11">
    <location>
        <begin position="98"/>
        <end position="327"/>
    </location>
</feature>
<sequence length="389" mass="42694">MVGVFIITSALVYAAYASAAACPRLPNPLPTVDGLPSIPTLPDPWTFFDGTPLRSPADWACRREEVLTLVQQYFYGYYPDHSKEERVHASRNGTTLNISVSVGNRTGTFNATLTFPNGTTRFRPVPVMINTGGVNETVFLGSGVALATFDVDSVAADSTTPGGAFWDLYSGEDIGVLTAWAWGYHRIMDAIIDKVPEIDPQRFGVTGCSRWGKAALAAGIFDERVALSIPMSSGLEGIGPWRFFFEEDGANEMIQNIFGYAPYWSTSRLGQFVPNVTNLPFDAHLHAALVAPRAIVWDEGEIDYWTNPEGEASVTFPAAHAVYEWLGAGDRVGVAIRPGDHCDISGYTNIQDFMNKIFFNEKITRNYSDISPYTPYTEAFPWINDAPGK</sequence>
<dbReference type="GO" id="GO:0052689">
    <property type="term" value="F:carboxylic ester hydrolase activity"/>
    <property type="evidence" value="ECO:0007669"/>
    <property type="project" value="UniProtKB-KW"/>
</dbReference>
<name>A0A1C7MX27_GRIFR</name>
<dbReference type="GO" id="GO:0046274">
    <property type="term" value="P:lignin catabolic process"/>
    <property type="evidence" value="ECO:0007669"/>
    <property type="project" value="UniProtKB-KW"/>
</dbReference>
<evidence type="ECO:0000256" key="8">
    <source>
        <dbReference type="ARBA" id="ARBA00024511"/>
    </source>
</evidence>
<dbReference type="Pfam" id="PF22244">
    <property type="entry name" value="GCE_fung"/>
    <property type="match status" value="1"/>
</dbReference>
<dbReference type="OrthoDB" id="3781271at2759"/>
<dbReference type="Gene3D" id="3.40.50.1820">
    <property type="entry name" value="alpha/beta hydrolase"/>
    <property type="match status" value="1"/>
</dbReference>
<evidence type="ECO:0000256" key="9">
    <source>
        <dbReference type="ARBA" id="ARBA00026105"/>
    </source>
</evidence>
<dbReference type="SUPFAM" id="SSF53474">
    <property type="entry name" value="alpha/beta-Hydrolases"/>
    <property type="match status" value="1"/>
</dbReference>
<evidence type="ECO:0000256" key="2">
    <source>
        <dbReference type="ARBA" id="ARBA00010092"/>
    </source>
</evidence>
<accession>A0A1C7MX27</accession>
<protein>
    <recommendedName>
        <fullName evidence="9">(4-O-methyl)-D-glucuronate--lignin esterase</fullName>
        <ecNumber evidence="9">3.1.1.117</ecNumber>
    </recommendedName>
</protein>
<comment type="similarity">
    <text evidence="2">Belongs to the carbohydrate esterase 15 (CE15) family.</text>
</comment>
<keyword evidence="7" id="KW-0439">Lignin degradation</keyword>
<feature type="chain" id="PRO_5008889349" description="(4-O-methyl)-D-glucuronate--lignin esterase" evidence="10">
    <location>
        <begin position="20"/>
        <end position="389"/>
    </location>
</feature>
<evidence type="ECO:0000256" key="10">
    <source>
        <dbReference type="SAM" id="SignalP"/>
    </source>
</evidence>
<dbReference type="EMBL" id="LUGG01000001">
    <property type="protein sequence ID" value="OBZ79634.1"/>
    <property type="molecule type" value="Genomic_DNA"/>
</dbReference>